<name>A0AAW4PQ63_9EURY</name>
<evidence type="ECO:0000313" key="3">
    <source>
        <dbReference type="Proteomes" id="UP001430377"/>
    </source>
</evidence>
<keyword evidence="1" id="KW-0472">Membrane</keyword>
<comment type="caution">
    <text evidence="2">The sequence shown here is derived from an EMBL/GenBank/DDBJ whole genome shotgun (WGS) entry which is preliminary data.</text>
</comment>
<proteinExistence type="predicted"/>
<evidence type="ECO:0000256" key="1">
    <source>
        <dbReference type="SAM" id="Phobius"/>
    </source>
</evidence>
<dbReference type="AlphaFoldDB" id="A0AAW4PQ63"/>
<keyword evidence="1" id="KW-1133">Transmembrane helix</keyword>
<dbReference type="EMBL" id="RKLR01000003">
    <property type="protein sequence ID" value="MBX0323366.1"/>
    <property type="molecule type" value="Genomic_DNA"/>
</dbReference>
<evidence type="ECO:0000313" key="2">
    <source>
        <dbReference type="EMBL" id="MBX0323366.1"/>
    </source>
</evidence>
<feature type="transmembrane region" description="Helical" evidence="1">
    <location>
        <begin position="71"/>
        <end position="103"/>
    </location>
</feature>
<dbReference type="RefSeq" id="WP_220618337.1">
    <property type="nucleotide sequence ID" value="NZ_RKLR01000003.1"/>
</dbReference>
<reference evidence="2 3" key="1">
    <citation type="submission" date="2021-06" db="EMBL/GenBank/DDBJ databases">
        <title>Halomicroarcula sp. a new haloarchaeum isolated from saline soil.</title>
        <authorList>
            <person name="Duran-Viseras A."/>
            <person name="Sanchez-Porro C."/>
            <person name="Ventosa A."/>
        </authorList>
    </citation>
    <scope>NUCLEOTIDE SEQUENCE [LARGE SCALE GENOMIC DNA]</scope>
    <source>
        <strain evidence="2 3">F13</strain>
    </source>
</reference>
<keyword evidence="1" id="KW-0812">Transmembrane</keyword>
<keyword evidence="3" id="KW-1185">Reference proteome</keyword>
<sequence>MTPFSRVTDLDAERVLFAVGGVLCGALTALVVVGGGDPVRAVLFGSFTLYLLGAAVPQVHERVPEYKRTAAIALGGVGALAALTGTSSLLPLLFVMGGVAALLGLW</sequence>
<evidence type="ECO:0008006" key="4">
    <source>
        <dbReference type="Google" id="ProtNLM"/>
    </source>
</evidence>
<feature type="transmembrane region" description="Helical" evidence="1">
    <location>
        <begin position="15"/>
        <end position="35"/>
    </location>
</feature>
<protein>
    <recommendedName>
        <fullName evidence="4">FUSC family protein</fullName>
    </recommendedName>
</protein>
<dbReference type="Proteomes" id="UP001430377">
    <property type="component" value="Unassembled WGS sequence"/>
</dbReference>
<gene>
    <name evidence="2" type="ORF">EGH21_10030</name>
</gene>
<feature type="transmembrane region" description="Helical" evidence="1">
    <location>
        <begin position="41"/>
        <end position="59"/>
    </location>
</feature>
<accession>A0AAW4PQ63</accession>
<organism evidence="2 3">
    <name type="scientific">Haloarcula rubra</name>
    <dbReference type="NCBI Taxonomy" id="2487747"/>
    <lineage>
        <taxon>Archaea</taxon>
        <taxon>Methanobacteriati</taxon>
        <taxon>Methanobacteriota</taxon>
        <taxon>Stenosarchaea group</taxon>
        <taxon>Halobacteria</taxon>
        <taxon>Halobacteriales</taxon>
        <taxon>Haloarculaceae</taxon>
        <taxon>Haloarcula</taxon>
    </lineage>
</organism>